<accession>A0A452TRL0</accession>
<dbReference type="GO" id="GO:0008234">
    <property type="term" value="F:cysteine-type peptidase activity"/>
    <property type="evidence" value="ECO:0007669"/>
    <property type="project" value="InterPro"/>
</dbReference>
<organism evidence="4">
    <name type="scientific">Ursus maritimus</name>
    <name type="common">Polar bear</name>
    <name type="synonym">Thalarctos maritimus</name>
    <dbReference type="NCBI Taxonomy" id="29073"/>
    <lineage>
        <taxon>Eukaryota</taxon>
        <taxon>Metazoa</taxon>
        <taxon>Chordata</taxon>
        <taxon>Craniata</taxon>
        <taxon>Vertebrata</taxon>
        <taxon>Euteleostomi</taxon>
        <taxon>Mammalia</taxon>
        <taxon>Eutheria</taxon>
        <taxon>Laurasiatheria</taxon>
        <taxon>Carnivora</taxon>
        <taxon>Caniformia</taxon>
        <taxon>Ursidae</taxon>
        <taxon>Ursus</taxon>
    </lineage>
</organism>
<feature type="signal peptide" evidence="2">
    <location>
        <begin position="1"/>
        <end position="17"/>
    </location>
</feature>
<comment type="similarity">
    <text evidence="1">Belongs to the peptidase C1 family.</text>
</comment>
<proteinExistence type="inferred from homology"/>
<sequence length="221" mass="24820">MHPSLFLAALCLGMASAASRLDQSLDVHWSHWKAAHGKLYDKNKGQRRAVWEKNMKMIDQHNEEYSQGQHSFMLAMNAFGDLTSEELRQVMNVFKCGSMRRGAIQQVTLRSKGERNPCLCYGRFQMCALLSNLAIAFDRCSGKLADVVARSEQNLVDCCLSKGHEGRRGGLINYAFQYGKDSRSLDSEQSDPYHALVNGAPSLIKVEHFQGNDITYLLLTV</sequence>
<dbReference type="InterPro" id="IPR038765">
    <property type="entry name" value="Papain-like_cys_pep_sf"/>
</dbReference>
<dbReference type="OMA" id="INSHNRE"/>
<protein>
    <recommendedName>
        <fullName evidence="3">Cathepsin propeptide inhibitor domain-containing protein</fullName>
    </recommendedName>
</protein>
<dbReference type="AlphaFoldDB" id="A0A452TRL0"/>
<dbReference type="SUPFAM" id="SSF54001">
    <property type="entry name" value="Cysteine proteinases"/>
    <property type="match status" value="1"/>
</dbReference>
<dbReference type="GeneTree" id="ENSGT00940000154367"/>
<dbReference type="Pfam" id="PF00112">
    <property type="entry name" value="Peptidase_C1"/>
    <property type="match status" value="1"/>
</dbReference>
<dbReference type="InterPro" id="IPR000668">
    <property type="entry name" value="Peptidase_C1A_C"/>
</dbReference>
<keyword evidence="2" id="KW-0732">Signal</keyword>
<evidence type="ECO:0000313" key="4">
    <source>
        <dbReference type="Ensembl" id="ENSUMAP00000010874"/>
    </source>
</evidence>
<dbReference type="SMART" id="SM00848">
    <property type="entry name" value="Inhibitor_I29"/>
    <property type="match status" value="1"/>
</dbReference>
<evidence type="ECO:0000256" key="2">
    <source>
        <dbReference type="SAM" id="SignalP"/>
    </source>
</evidence>
<dbReference type="Gene3D" id="3.90.70.10">
    <property type="entry name" value="Cysteine proteinases"/>
    <property type="match status" value="1"/>
</dbReference>
<name>A0A452TRL0_URSMA</name>
<dbReference type="Pfam" id="PF08246">
    <property type="entry name" value="Inhibitor_I29"/>
    <property type="match status" value="1"/>
</dbReference>
<feature type="domain" description="Cathepsin propeptide inhibitor" evidence="3">
    <location>
        <begin position="29"/>
        <end position="87"/>
    </location>
</feature>
<dbReference type="Gene3D" id="1.10.287.2250">
    <property type="match status" value="1"/>
</dbReference>
<dbReference type="InterPro" id="IPR013201">
    <property type="entry name" value="Prot_inhib_I29"/>
</dbReference>
<evidence type="ECO:0000256" key="1">
    <source>
        <dbReference type="ARBA" id="ARBA00008455"/>
    </source>
</evidence>
<dbReference type="Ensembl" id="ENSUMAT00000012955.1">
    <property type="protein sequence ID" value="ENSUMAP00000010874.1"/>
    <property type="gene ID" value="ENSUMAG00000008185.1"/>
</dbReference>
<dbReference type="InterPro" id="IPR013128">
    <property type="entry name" value="Peptidase_C1A"/>
</dbReference>
<dbReference type="PANTHER" id="PTHR12411">
    <property type="entry name" value="CYSTEINE PROTEASE FAMILY C1-RELATED"/>
    <property type="match status" value="1"/>
</dbReference>
<feature type="chain" id="PRO_5019124842" description="Cathepsin propeptide inhibitor domain-containing protein" evidence="2">
    <location>
        <begin position="18"/>
        <end position="221"/>
    </location>
</feature>
<evidence type="ECO:0000259" key="3">
    <source>
        <dbReference type="SMART" id="SM00848"/>
    </source>
</evidence>
<reference evidence="4" key="1">
    <citation type="submission" date="2019-03" db="UniProtKB">
        <authorList>
            <consortium name="Ensembl"/>
        </authorList>
    </citation>
    <scope>IDENTIFICATION</scope>
</reference>
<dbReference type="GO" id="GO:0006508">
    <property type="term" value="P:proteolysis"/>
    <property type="evidence" value="ECO:0007669"/>
    <property type="project" value="InterPro"/>
</dbReference>